<dbReference type="STRING" id="29655.A0A0K9PRM5"/>
<evidence type="ECO:0000256" key="3">
    <source>
        <dbReference type="ARBA" id="ARBA00022692"/>
    </source>
</evidence>
<dbReference type="PANTHER" id="PTHR32219:SF2">
    <property type="entry name" value="PROTON PUMP-INTERACTOR 1"/>
    <property type="match status" value="1"/>
</dbReference>
<keyword evidence="6 10" id="KW-0472">Membrane</keyword>
<dbReference type="OrthoDB" id="2195113at2759"/>
<evidence type="ECO:0000256" key="2">
    <source>
        <dbReference type="ARBA" id="ARBA00022475"/>
    </source>
</evidence>
<comment type="similarity">
    <text evidence="7">Belongs to the plant Proton pump-interactor protein family.</text>
</comment>
<feature type="region of interest" description="Disordered" evidence="9">
    <location>
        <begin position="406"/>
        <end position="450"/>
    </location>
</feature>
<evidence type="ECO:0000256" key="7">
    <source>
        <dbReference type="ARBA" id="ARBA00038080"/>
    </source>
</evidence>
<evidence type="ECO:0000256" key="4">
    <source>
        <dbReference type="ARBA" id="ARBA00022989"/>
    </source>
</evidence>
<feature type="coiled-coil region" evidence="8">
    <location>
        <begin position="273"/>
        <end position="307"/>
    </location>
</feature>
<sequence length="630" mass="72085">MVMETLAANFVPGQANDMTHEDIICKTGDEKVAQDQVSGIEEPIKFGLLDSKLVTNELEKEKLDNNKSASFPKDAADEWPAPKKVHSFYLIKVRSYEDPKMKTKVIQIDKEIQKKNQARFLIIQALKDKRSERSSVISQLKPLSAEEKNYRSIIVEKRKEMEPFHTALGSLRTAESARRSEGLCSSENELDDLIRSLNFRLQHESNTISEEKQMLKDIRHLEGTREKVIANAAMKGKIGDSFGRKEDMLGQVKQIGVDLDVVKKDQLNVRVQIKKLEDRLKVIDDGIKSLQEELADIEDKRGKTYDTLHELKKSREDLNDCFYQNRSLLINARNLAAKKDIAALEELCHAEVEKFMSQWNGTNTTFRIDYETRVLPSLDGRQMCKDGRMRNPDEKPIAPVVIPRELESQQSKQTVKQSKEVAQAKGQKEEVKHEKIDQSNEMETKAEAGVQEDKETSVFVLEKPQKKLVSEVDAVKLKEMKREEEMAKAKHALERKKKQAEKAAAKAAARAQKDAEKKLKEKEKKAKKKKTASLASTPSLDQDLETETKFDEPETVQFEVSEEAKALSSKRNKEPIRYRNRQKGSIPIAKPFLKRKKQTSYWTWAVPAGFLVVALAVIMILGYYYYKQMD</sequence>
<evidence type="ECO:0000313" key="11">
    <source>
        <dbReference type="EMBL" id="KMZ70900.1"/>
    </source>
</evidence>
<feature type="compositionally biased region" description="Basic and acidic residues" evidence="9">
    <location>
        <begin position="426"/>
        <end position="450"/>
    </location>
</feature>
<protein>
    <submittedName>
        <fullName evidence="11">Proton pump interactor 1</fullName>
    </submittedName>
</protein>
<evidence type="ECO:0000256" key="10">
    <source>
        <dbReference type="SAM" id="Phobius"/>
    </source>
</evidence>
<evidence type="ECO:0000256" key="1">
    <source>
        <dbReference type="ARBA" id="ARBA00004162"/>
    </source>
</evidence>
<keyword evidence="2" id="KW-1003">Cell membrane</keyword>
<feature type="region of interest" description="Disordered" evidence="9">
    <location>
        <begin position="486"/>
        <end position="573"/>
    </location>
</feature>
<evidence type="ECO:0000256" key="6">
    <source>
        <dbReference type="ARBA" id="ARBA00023136"/>
    </source>
</evidence>
<dbReference type="EMBL" id="LFYR01000698">
    <property type="protein sequence ID" value="KMZ70900.1"/>
    <property type="molecule type" value="Genomic_DNA"/>
</dbReference>
<proteinExistence type="inferred from homology"/>
<keyword evidence="5 8" id="KW-0175">Coiled coil</keyword>
<dbReference type="AlphaFoldDB" id="A0A0K9PRM5"/>
<gene>
    <name evidence="11" type="ORF">ZOSMA_1911G00010</name>
</gene>
<evidence type="ECO:0000313" key="12">
    <source>
        <dbReference type="Proteomes" id="UP000036987"/>
    </source>
</evidence>
<evidence type="ECO:0000256" key="5">
    <source>
        <dbReference type="ARBA" id="ARBA00023054"/>
    </source>
</evidence>
<comment type="caution">
    <text evidence="11">The sequence shown here is derived from an EMBL/GenBank/DDBJ whole genome shotgun (WGS) entry which is preliminary data.</text>
</comment>
<feature type="transmembrane region" description="Helical" evidence="10">
    <location>
        <begin position="601"/>
        <end position="626"/>
    </location>
</feature>
<evidence type="ECO:0000256" key="9">
    <source>
        <dbReference type="SAM" id="MobiDB-lite"/>
    </source>
</evidence>
<keyword evidence="12" id="KW-1185">Reference proteome</keyword>
<keyword evidence="3 10" id="KW-0812">Transmembrane</keyword>
<dbReference type="Proteomes" id="UP000036987">
    <property type="component" value="Unassembled WGS sequence"/>
</dbReference>
<accession>A0A0K9PRM5</accession>
<dbReference type="OMA" id="HESIELK"/>
<dbReference type="PANTHER" id="PTHR32219">
    <property type="entry name" value="RNA-BINDING PROTEIN YLMH-RELATED"/>
    <property type="match status" value="1"/>
</dbReference>
<keyword evidence="4 10" id="KW-1133">Transmembrane helix</keyword>
<reference evidence="12" key="1">
    <citation type="journal article" date="2016" name="Nature">
        <title>The genome of the seagrass Zostera marina reveals angiosperm adaptation to the sea.</title>
        <authorList>
            <person name="Olsen J.L."/>
            <person name="Rouze P."/>
            <person name="Verhelst B."/>
            <person name="Lin Y.-C."/>
            <person name="Bayer T."/>
            <person name="Collen J."/>
            <person name="Dattolo E."/>
            <person name="De Paoli E."/>
            <person name="Dittami S."/>
            <person name="Maumus F."/>
            <person name="Michel G."/>
            <person name="Kersting A."/>
            <person name="Lauritano C."/>
            <person name="Lohaus R."/>
            <person name="Toepel M."/>
            <person name="Tonon T."/>
            <person name="Vanneste K."/>
            <person name="Amirebrahimi M."/>
            <person name="Brakel J."/>
            <person name="Bostroem C."/>
            <person name="Chovatia M."/>
            <person name="Grimwood J."/>
            <person name="Jenkins J.W."/>
            <person name="Jueterbock A."/>
            <person name="Mraz A."/>
            <person name="Stam W.T."/>
            <person name="Tice H."/>
            <person name="Bornberg-Bauer E."/>
            <person name="Green P.J."/>
            <person name="Pearson G.A."/>
            <person name="Procaccini G."/>
            <person name="Duarte C.M."/>
            <person name="Schmutz J."/>
            <person name="Reusch T.B.H."/>
            <person name="Van de Peer Y."/>
        </authorList>
    </citation>
    <scope>NUCLEOTIDE SEQUENCE [LARGE SCALE GENOMIC DNA]</scope>
    <source>
        <strain evidence="12">cv. Finnish</strain>
    </source>
</reference>
<feature type="compositionally biased region" description="Basic and acidic residues" evidence="9">
    <location>
        <begin position="511"/>
        <end position="524"/>
    </location>
</feature>
<dbReference type="GO" id="GO:0005886">
    <property type="term" value="C:plasma membrane"/>
    <property type="evidence" value="ECO:0007669"/>
    <property type="project" value="UniProtKB-SubCell"/>
</dbReference>
<name>A0A0K9PRM5_ZOSMR</name>
<comment type="subcellular location">
    <subcellularLocation>
        <location evidence="1">Cell membrane</location>
        <topology evidence="1">Single-pass membrane protein</topology>
    </subcellularLocation>
</comment>
<evidence type="ECO:0000256" key="8">
    <source>
        <dbReference type="SAM" id="Coils"/>
    </source>
</evidence>
<organism evidence="11 12">
    <name type="scientific">Zostera marina</name>
    <name type="common">Eelgrass</name>
    <dbReference type="NCBI Taxonomy" id="29655"/>
    <lineage>
        <taxon>Eukaryota</taxon>
        <taxon>Viridiplantae</taxon>
        <taxon>Streptophyta</taxon>
        <taxon>Embryophyta</taxon>
        <taxon>Tracheophyta</taxon>
        <taxon>Spermatophyta</taxon>
        <taxon>Magnoliopsida</taxon>
        <taxon>Liliopsida</taxon>
        <taxon>Zosteraceae</taxon>
        <taxon>Zostera</taxon>
    </lineage>
</organism>
<dbReference type="InterPro" id="IPR055282">
    <property type="entry name" value="PPI1-4"/>
</dbReference>